<dbReference type="SMART" id="SM00957">
    <property type="entry name" value="SecA_DEAD"/>
    <property type="match status" value="1"/>
</dbReference>
<dbReference type="Pfam" id="PF21090">
    <property type="entry name" value="P-loop_SecA"/>
    <property type="match status" value="1"/>
</dbReference>
<dbReference type="GO" id="GO:0005524">
    <property type="term" value="F:ATP binding"/>
    <property type="evidence" value="ECO:0007669"/>
    <property type="project" value="UniProtKB-UniRule"/>
</dbReference>
<keyword evidence="10" id="KW-0793">Thylakoid</keyword>
<dbReference type="InterPro" id="IPR011116">
    <property type="entry name" value="SecA_Wing/Scaffold"/>
</dbReference>
<keyword evidence="14" id="KW-0150">Chloroplast</keyword>
<feature type="domain" description="SecA family profile" evidence="13">
    <location>
        <begin position="1"/>
        <end position="662"/>
    </location>
</feature>
<evidence type="ECO:0000256" key="9">
    <source>
        <dbReference type="ARBA" id="ARBA00023136"/>
    </source>
</evidence>
<dbReference type="PROSITE" id="PS01312">
    <property type="entry name" value="SECA"/>
    <property type="match status" value="1"/>
</dbReference>
<evidence type="ECO:0000256" key="7">
    <source>
        <dbReference type="ARBA" id="ARBA00022967"/>
    </source>
</evidence>
<dbReference type="GO" id="GO:0009570">
    <property type="term" value="C:chloroplast stroma"/>
    <property type="evidence" value="ECO:0007669"/>
    <property type="project" value="UniProtKB-SubCell"/>
</dbReference>
<feature type="binding site" evidence="10">
    <location>
        <begin position="100"/>
        <end position="104"/>
    </location>
    <ligand>
        <name>ATP</name>
        <dbReference type="ChEBI" id="CHEBI:30616"/>
    </ligand>
</feature>
<evidence type="ECO:0000256" key="3">
    <source>
        <dbReference type="ARBA" id="ARBA00022448"/>
    </source>
</evidence>
<proteinExistence type="inferred from homology"/>
<keyword evidence="14" id="KW-0934">Plastid</keyword>
<dbReference type="NCBIfam" id="TIGR00963">
    <property type="entry name" value="secA"/>
    <property type="match status" value="1"/>
</dbReference>
<evidence type="ECO:0000259" key="13">
    <source>
        <dbReference type="PROSITE" id="PS51196"/>
    </source>
</evidence>
<evidence type="ECO:0000256" key="6">
    <source>
        <dbReference type="ARBA" id="ARBA00022927"/>
    </source>
</evidence>
<dbReference type="Gene3D" id="3.90.1440.10">
    <property type="entry name" value="SecA, preprotein cross-linking domain"/>
    <property type="match status" value="1"/>
</dbReference>
<dbReference type="GO" id="GO:0017038">
    <property type="term" value="P:protein import"/>
    <property type="evidence" value="ECO:0007669"/>
    <property type="project" value="InterPro"/>
</dbReference>
<comment type="subcellular location">
    <subcellularLocation>
        <location evidence="1">Membrane</location>
        <topology evidence="1">Peripheral membrane protein</topology>
    </subcellularLocation>
    <subcellularLocation>
        <location evidence="10">Plastid</location>
        <location evidence="10">Chloroplast stroma</location>
    </subcellularLocation>
    <subcellularLocation>
        <location evidence="10">Plastid</location>
        <location evidence="10">Chloroplast thylakoid membrane</location>
        <topology evidence="10">Peripheral membrane protein</topology>
    </subcellularLocation>
    <text evidence="10">A minor fraction is associated with the chloroplast thylakoid membrane.</text>
</comment>
<keyword evidence="7 10" id="KW-1278">Translocase</keyword>
<keyword evidence="8 10" id="KW-0811">Translocation</keyword>
<dbReference type="PROSITE" id="PS51192">
    <property type="entry name" value="HELICASE_ATP_BIND_1"/>
    <property type="match status" value="1"/>
</dbReference>
<dbReference type="CDD" id="cd17928">
    <property type="entry name" value="DEXDc_SecA"/>
    <property type="match status" value="1"/>
</dbReference>
<protein>
    <recommendedName>
        <fullName evidence="10 11">Protein translocase subunit SecA</fullName>
        <ecNumber evidence="10">7.4.2.8</ecNumber>
    </recommendedName>
</protein>
<feature type="binding site" evidence="10">
    <location>
        <position position="82"/>
    </location>
    <ligand>
        <name>ATP</name>
        <dbReference type="ChEBI" id="CHEBI:30616"/>
    </ligand>
</feature>
<dbReference type="Pfam" id="PF07516">
    <property type="entry name" value="SecA_SW"/>
    <property type="match status" value="1"/>
</dbReference>
<feature type="domain" description="Helicase ATP-binding" evidence="12">
    <location>
        <begin position="84"/>
        <end position="221"/>
    </location>
</feature>
<dbReference type="PANTHER" id="PTHR30612">
    <property type="entry name" value="SECA INNER MEMBRANE COMPONENT OF SEC PROTEIN SECRETION SYSTEM"/>
    <property type="match status" value="1"/>
</dbReference>
<keyword evidence="5 10" id="KW-0067">ATP-binding</keyword>
<feature type="binding site" evidence="10">
    <location>
        <position position="490"/>
    </location>
    <ligand>
        <name>ATP</name>
        <dbReference type="ChEBI" id="CHEBI:30616"/>
    </ligand>
</feature>
<dbReference type="CDD" id="cd18803">
    <property type="entry name" value="SF2_C_secA"/>
    <property type="match status" value="1"/>
</dbReference>
<dbReference type="GO" id="GO:0008564">
    <property type="term" value="F:protein-exporting ATPase activity"/>
    <property type="evidence" value="ECO:0007669"/>
    <property type="project" value="UniProtKB-EC"/>
</dbReference>
<dbReference type="InterPro" id="IPR036266">
    <property type="entry name" value="SecA_Wing/Scaffold_sf"/>
</dbReference>
<dbReference type="GeneID" id="63377752"/>
<dbReference type="InterPro" id="IPR011130">
    <property type="entry name" value="SecA_preprotein_X-link_dom"/>
</dbReference>
<keyword evidence="4 10" id="KW-0547">Nucleotide-binding</keyword>
<reference evidence="14" key="1">
    <citation type="submission" date="2020-03" db="EMBL/GenBank/DDBJ databases">
        <title>Schizocladia ischiensis organellar genomes: estimating the origin of multicellularity in heterokonts and the emergence of shallow ocean ecosystems.</title>
        <authorList>
            <person name="Phillips N.E."/>
            <person name="Braun E.L."/>
            <person name="Boore J."/>
            <person name="Cheda B."/>
            <person name="Salomon M.P."/>
        </authorList>
    </citation>
    <scope>NUCLEOTIDE SEQUENCE</scope>
</reference>
<dbReference type="InterPro" id="IPR044722">
    <property type="entry name" value="SecA_SF2_C"/>
</dbReference>
<evidence type="ECO:0000313" key="14">
    <source>
        <dbReference type="EMBL" id="QOW07474.1"/>
    </source>
</evidence>
<dbReference type="InterPro" id="IPR036670">
    <property type="entry name" value="SecA_X-link_sf"/>
</dbReference>
<dbReference type="SUPFAM" id="SSF81886">
    <property type="entry name" value="Helical scaffold and wing domains of SecA"/>
    <property type="match status" value="1"/>
</dbReference>
<keyword evidence="6 10" id="KW-0653">Protein transport</keyword>
<dbReference type="AlphaFoldDB" id="A0A7S6ZP86"/>
<dbReference type="EC" id="7.4.2.8" evidence="10"/>
<dbReference type="GO" id="GO:0009535">
    <property type="term" value="C:chloroplast thylakoid membrane"/>
    <property type="evidence" value="ECO:0007669"/>
    <property type="project" value="UniProtKB-SubCell"/>
</dbReference>
<evidence type="ECO:0000256" key="2">
    <source>
        <dbReference type="ARBA" id="ARBA00007650"/>
    </source>
</evidence>
<dbReference type="EMBL" id="MT226925">
    <property type="protein sequence ID" value="QOW07474.1"/>
    <property type="molecule type" value="Genomic_DNA"/>
</dbReference>
<dbReference type="InterPro" id="IPR020937">
    <property type="entry name" value="SecA_CS"/>
</dbReference>
<evidence type="ECO:0000256" key="11">
    <source>
        <dbReference type="RuleBase" id="RU003874"/>
    </source>
</evidence>
<dbReference type="PANTHER" id="PTHR30612:SF0">
    <property type="entry name" value="CHLOROPLAST PROTEIN-TRANSPORTING ATPASE"/>
    <property type="match status" value="1"/>
</dbReference>
<dbReference type="GO" id="GO:0006605">
    <property type="term" value="P:protein targeting"/>
    <property type="evidence" value="ECO:0007669"/>
    <property type="project" value="UniProtKB-UniRule"/>
</dbReference>
<gene>
    <name evidence="10 14" type="primary">secA</name>
</gene>
<comment type="catalytic activity">
    <reaction evidence="10">
        <text>ATP + H2O + cellular proteinSide 1 = ADP + phosphate + cellular proteinSide 2.</text>
        <dbReference type="EC" id="7.4.2.8"/>
    </reaction>
</comment>
<dbReference type="InterPro" id="IPR000185">
    <property type="entry name" value="SecA"/>
</dbReference>
<keyword evidence="9 10" id="KW-0472">Membrane</keyword>
<dbReference type="FunFam" id="3.90.1440.10:FF:000003">
    <property type="entry name" value="Preprotein translocase SecA subunit"/>
    <property type="match status" value="1"/>
</dbReference>
<evidence type="ECO:0000256" key="8">
    <source>
        <dbReference type="ARBA" id="ARBA00023010"/>
    </source>
</evidence>
<dbReference type="SUPFAM" id="SSF52540">
    <property type="entry name" value="P-loop containing nucleoside triphosphate hydrolases"/>
    <property type="match status" value="2"/>
</dbReference>
<evidence type="ECO:0000259" key="12">
    <source>
        <dbReference type="PROSITE" id="PS51192"/>
    </source>
</evidence>
<comment type="function">
    <text evidence="10">Has a central role in coupling the hydrolysis of ATP to the transfer of proteins across the thylakoid membrane.</text>
</comment>
<dbReference type="RefSeq" id="YP_010032267.1">
    <property type="nucleotide sequence ID" value="NC_053868.1"/>
</dbReference>
<accession>A0A7S6ZP86</accession>
<dbReference type="HAMAP" id="MF_01382">
    <property type="entry name" value="SecA"/>
    <property type="match status" value="1"/>
</dbReference>
<sequence length="881" mass="101658">MVQLFFQENRLWNKYKSFINSINDLEIECQNLSNFELKERIVKLKRKGTKTKIITDETIINGFAVTREASKRTIGLKHYDVQILGGLVLNDGNIAEMKTGEGKTLVSTAPALVNALTGKGVHIVTVNDYLATRDAEWMGRIHRFLGLKVGLITGSMQPQTRKKNYERDITYVTNGELVFDFLKDNMVTTLEDLVQRPFNYCIVDEVDDILIDEARTPLMISQESEVNISKFFGANEVANFLENIKHFTIDEKAKQISLTNLGIERTKFLLNVNDLYDITDPWIPYILNALKAKCLFLNDIHYIIKNNQVIIVDEFTGRIMEGRKWGDGLHEAIEAKENIKTIKGSNTLASITFQSFFRLYPKISGMTGTAKTEELEFEKIYDLSVSVIPTAKPMQRQDKPDLIFLDDFSKWKAVARECEKMYRIGRPVLVGTTTIQKSQVLSQLLVILNVPHELLNAKPRNAKREATIIAQAGCLKSITIATNMAGRGTDIILGGNPEFKSRSRTYSILEVLVEKNNNNIIIDNVNLQPLQNALRENFEFVEHLKKNLDILLTSIQSSTINLNPFEKLIHNLYIELYQKFKQEQEYQSNQVKKLGGLYVIGTERHESRRIDNQLRGRAGRQGNPGTSCFFLSLTDPLVKIFGGDTVTSIIKNLPKTDEPLDSALLSRTLDSAQQKVEGFYYDQRKTLDKYDQLINKQRSVVYTLRETILKLDNDIDIMSDFIIEFGEALIDDLIGYLKVIKNKKIMTNYNTLSMNRINKLLNRMNITTDIIYRNIEDLESLRIFLYQQLWSCYNRQKDEFAHYDDNILYQYERLIFLRYIDMYWPKHLENVSSLKESVMWQGYAQKDPFVIYEMEAEDILTLTLKECRDALLYEVFISYIV</sequence>
<keyword evidence="3 10" id="KW-0813">Transport</keyword>
<dbReference type="InterPro" id="IPR014018">
    <property type="entry name" value="SecA_motor_DEAD"/>
</dbReference>
<dbReference type="Pfam" id="PF07517">
    <property type="entry name" value="SecA_DEAD"/>
    <property type="match status" value="1"/>
</dbReference>
<geneLocation type="chloroplast" evidence="14"/>
<dbReference type="InterPro" id="IPR011115">
    <property type="entry name" value="SecA_DEAD"/>
</dbReference>
<dbReference type="InterPro" id="IPR027417">
    <property type="entry name" value="P-loop_NTPase"/>
</dbReference>
<dbReference type="GO" id="GO:0065002">
    <property type="term" value="P:intracellular protein transmembrane transport"/>
    <property type="evidence" value="ECO:0007669"/>
    <property type="project" value="UniProtKB-UniRule"/>
</dbReference>
<dbReference type="NCBIfam" id="NF009538">
    <property type="entry name" value="PRK12904.1"/>
    <property type="match status" value="1"/>
</dbReference>
<evidence type="ECO:0000256" key="5">
    <source>
        <dbReference type="ARBA" id="ARBA00022840"/>
    </source>
</evidence>
<evidence type="ECO:0000256" key="4">
    <source>
        <dbReference type="ARBA" id="ARBA00022741"/>
    </source>
</evidence>
<organism evidence="14">
    <name type="scientific">Schizocladia ischiensis</name>
    <dbReference type="NCBI Taxonomy" id="196139"/>
    <lineage>
        <taxon>Eukaryota</taxon>
        <taxon>Sar</taxon>
        <taxon>Stramenopiles</taxon>
        <taxon>Ochrophyta</taxon>
        <taxon>PX clade</taxon>
        <taxon>Schizocladiophyceae</taxon>
        <taxon>Schizocladiales</taxon>
        <taxon>Schizocladiaceae</taxon>
        <taxon>Schizocladia</taxon>
    </lineage>
</organism>
<dbReference type="Pfam" id="PF01043">
    <property type="entry name" value="SecA_PP_bind"/>
    <property type="match status" value="1"/>
</dbReference>
<name>A0A7S6ZP86_9STRA</name>
<dbReference type="SUPFAM" id="SSF81767">
    <property type="entry name" value="Pre-protein crosslinking domain of SecA"/>
    <property type="match status" value="1"/>
</dbReference>
<comment type="similarity">
    <text evidence="2 10 11">Belongs to the SecA family.</text>
</comment>
<dbReference type="InterPro" id="IPR014001">
    <property type="entry name" value="Helicase_ATP-bd"/>
</dbReference>
<evidence type="ECO:0000256" key="1">
    <source>
        <dbReference type="ARBA" id="ARBA00004170"/>
    </source>
</evidence>
<dbReference type="Gene3D" id="1.10.3060.10">
    <property type="entry name" value="Helical scaffold and wing domains of SecA"/>
    <property type="match status" value="1"/>
</dbReference>
<evidence type="ECO:0000256" key="10">
    <source>
        <dbReference type="HAMAP-Rule" id="MF_01382"/>
    </source>
</evidence>
<dbReference type="Gene3D" id="3.40.50.300">
    <property type="entry name" value="P-loop containing nucleotide triphosphate hydrolases"/>
    <property type="match status" value="2"/>
</dbReference>
<dbReference type="SMART" id="SM00958">
    <property type="entry name" value="SecA_PP_bind"/>
    <property type="match status" value="1"/>
</dbReference>
<dbReference type="PRINTS" id="PR00906">
    <property type="entry name" value="SECA"/>
</dbReference>
<dbReference type="PROSITE" id="PS51196">
    <property type="entry name" value="SECA_MOTOR_DEAD"/>
    <property type="match status" value="1"/>
</dbReference>